<keyword evidence="1" id="KW-0456">Lyase</keyword>
<dbReference type="OrthoDB" id="5288100at2"/>
<dbReference type="InterPro" id="IPR052551">
    <property type="entry name" value="UV-DNA_repair_photolyase"/>
</dbReference>
<name>A0A3E0TL22_9GAMM</name>
<dbReference type="Proteomes" id="UP000256478">
    <property type="component" value="Unassembled WGS sequence"/>
</dbReference>
<evidence type="ECO:0000313" key="2">
    <source>
        <dbReference type="Proteomes" id="UP000256478"/>
    </source>
</evidence>
<dbReference type="Gene3D" id="1.25.40.80">
    <property type="match status" value="1"/>
</dbReference>
<dbReference type="PANTHER" id="PTHR38657">
    <property type="entry name" value="SLR1343 PROTEIN"/>
    <property type="match status" value="1"/>
</dbReference>
<dbReference type="InterPro" id="IPR036134">
    <property type="entry name" value="Crypto/Photolyase_FAD-like_sf"/>
</dbReference>
<organism evidence="1 2">
    <name type="scientific">Thalassotalea euphylliae</name>
    <dbReference type="NCBI Taxonomy" id="1655234"/>
    <lineage>
        <taxon>Bacteria</taxon>
        <taxon>Pseudomonadati</taxon>
        <taxon>Pseudomonadota</taxon>
        <taxon>Gammaproteobacteria</taxon>
        <taxon>Alteromonadales</taxon>
        <taxon>Colwelliaceae</taxon>
        <taxon>Thalassotalea</taxon>
    </lineage>
</organism>
<comment type="caution">
    <text evidence="1">The sequence shown here is derived from an EMBL/GenBank/DDBJ whole genome shotgun (WGS) entry which is preliminary data.</text>
</comment>
<dbReference type="Gene3D" id="1.10.579.10">
    <property type="entry name" value="DNA Cyclobutane Dipyrimidine Photolyase, subunit A, domain 3"/>
    <property type="match status" value="1"/>
</dbReference>
<sequence>MSANTDTITTTSYQLDQPSHQAYRELRLILGDQLNAGHSWYQEKHSDVLYVIAELHQEQTYVTHHVQKIQAFFLAMSQFAGALSQAGHQVLHLTLDDTQHYADLPQLLASLLDKYQCQVFSYQRPDEFRLAEQLFGFARAYSGTSYCVETEHFFLTFNELSDYFQAEKRHRLETFYRKLRKRFNYLMTGETPEGGQWNYDQENRQKLKPQDIEQLPEPLLFGNDVTAINKRLARHNIAHFGEQPNQLLWPVNRQQAKVLLEHFCVICLPKFGQFQDAMTCQGQDMMSDRQWSLYHSRLSFALNTKILSPQLVVDTAIGYYRQQPDLISLAQIEGFVRQILGWREFVRGIYWANMPHYAAQNALAASNNLPKWFWSGETKMNCLHHAIKQSLQYAYAHHIQRLMITGNFCLLAGVAPDQVDAWYLGIYIDAIEWVEMPNTRGMSQFADDGIVASKAYAASGNYVDKMSDYCKSCAYKVKEKTTDDACPLNSLYWHFMIRHRAKFGTNPRQAMVYRNWDKQAESQQQATLARAEQLLARLDAI</sequence>
<proteinExistence type="predicted"/>
<dbReference type="GO" id="GO:0016829">
    <property type="term" value="F:lyase activity"/>
    <property type="evidence" value="ECO:0007669"/>
    <property type="project" value="UniProtKB-KW"/>
</dbReference>
<evidence type="ECO:0000313" key="1">
    <source>
        <dbReference type="EMBL" id="REL25143.1"/>
    </source>
</evidence>
<dbReference type="EMBL" id="QUOU01000001">
    <property type="protein sequence ID" value="REL25143.1"/>
    <property type="molecule type" value="Genomic_DNA"/>
</dbReference>
<dbReference type="Pfam" id="PF04244">
    <property type="entry name" value="DPRP"/>
    <property type="match status" value="1"/>
</dbReference>
<dbReference type="InterPro" id="IPR007357">
    <property type="entry name" value="PhrB-like"/>
</dbReference>
<dbReference type="InterPro" id="IPR014729">
    <property type="entry name" value="Rossmann-like_a/b/a_fold"/>
</dbReference>
<dbReference type="RefSeq" id="WP_116006308.1">
    <property type="nucleotide sequence ID" value="NZ_QUOU01000001.1"/>
</dbReference>
<dbReference type="AlphaFoldDB" id="A0A3E0TL22"/>
<gene>
    <name evidence="1" type="ORF">DXX93_00310</name>
</gene>
<accession>A0A3E0TL22</accession>
<dbReference type="PANTHER" id="PTHR38657:SF1">
    <property type="entry name" value="SLR1343 PROTEIN"/>
    <property type="match status" value="1"/>
</dbReference>
<dbReference type="Gene3D" id="3.40.50.620">
    <property type="entry name" value="HUPs"/>
    <property type="match status" value="1"/>
</dbReference>
<dbReference type="SUPFAM" id="SSF48173">
    <property type="entry name" value="Cryptochrome/photolyase FAD-binding domain"/>
    <property type="match status" value="1"/>
</dbReference>
<reference evidence="1 2" key="1">
    <citation type="submission" date="2018-08" db="EMBL/GenBank/DDBJ databases">
        <title>Thalassotalea euphylliae genome.</title>
        <authorList>
            <person name="Summers S."/>
            <person name="Rice S.A."/>
            <person name="Freckelton M.L."/>
            <person name="Nedved B.T."/>
            <person name="Hadfield M.G."/>
        </authorList>
    </citation>
    <scope>NUCLEOTIDE SEQUENCE [LARGE SCALE GENOMIC DNA]</scope>
    <source>
        <strain evidence="1 2">H1</strain>
    </source>
</reference>
<protein>
    <submittedName>
        <fullName evidence="1">Cryptochrome/photolyase family protein</fullName>
    </submittedName>
</protein>
<dbReference type="Gene3D" id="1.10.10.1710">
    <property type="entry name" value="Deoxyribodipyrimidine photolyase-related"/>
    <property type="match status" value="1"/>
</dbReference>